<proteinExistence type="predicted"/>
<sequence length="711" mass="76245">MTQPNIKSSREEPTWLPFAHVLIERLRLHHAGRGHLVSDAQSDNQEGDTDDALGEIFQRFNDGQPELEHPVGMPLAPVPARQVLTALRLAVAFGSEDALRAAQDARAVTILADFAIGDLELVTDVLKFCVPNAGWAVVAPPITEGAVSASQALRFAVLIEAAMDLYSSALILCPMGAPLPEHIRQAGLPLWRLPPVSREILMAQLRAGDLGVALTDEAAFRLALPDDARLAKLSTAHVCTALRGPTLPDVSARLAAMTLTDRKDVPRLEEMTGDSPALLTARRLVADLLLWKAGQVAWSELSRSILFYGPPGTGKTWLARAMSAGAGLACVTGSFAEWQAAGHLGDMLREMRKTFAEARSRAPCLLFIDEIDAVGSRASRDPHNSNYRTQVINAFLGEMNAIALHEGVIVVGACNFIDRIDPAVLRAGRFDLKIKVPLPDAAGLLALLRRHLRDEIADEDLTALARASVGCSPAEIDAAIRGARSDARHAGTGLSVAMLYAQLDIDMANDTPARIWRVAVHEAGHAIVGAALGLGRITSLKITPTGGEILRSPVRSESLLTDLEAEIAYSLAGRAAERLVLGSISAGAGGPATSDLAKATECALGIETVYGLGSEGPVWHDAPEALMLQNAHLRGRVRQRIERAEKRAGVILAQHRAMLEGLARALWQERSLNSDQIAAHLRDIREVTASAMAEGNRQDPEQADIMHSESR</sequence>
<dbReference type="KEGG" id="rmm:ROSMUCSMR3_01391"/>
<gene>
    <name evidence="3" type="primary">ftsH</name>
    <name evidence="3" type="ORF">ROSMUCSMR3_01391</name>
</gene>
<dbReference type="EMBL" id="CP020474">
    <property type="protein sequence ID" value="ARE82884.1"/>
    <property type="molecule type" value="Genomic_DNA"/>
</dbReference>
<evidence type="ECO:0000256" key="1">
    <source>
        <dbReference type="SAM" id="MobiDB-lite"/>
    </source>
</evidence>
<keyword evidence="3" id="KW-0378">Hydrolase</keyword>
<feature type="compositionally biased region" description="Basic and acidic residues" evidence="1">
    <location>
        <begin position="696"/>
        <end position="711"/>
    </location>
</feature>
<dbReference type="GO" id="GO:0006508">
    <property type="term" value="P:proteolysis"/>
    <property type="evidence" value="ECO:0007669"/>
    <property type="project" value="UniProtKB-KW"/>
</dbReference>
<evidence type="ECO:0000313" key="3">
    <source>
        <dbReference type="EMBL" id="ARE82884.1"/>
    </source>
</evidence>
<dbReference type="InterPro" id="IPR027417">
    <property type="entry name" value="P-loop_NTPase"/>
</dbReference>
<dbReference type="PRINTS" id="PR00830">
    <property type="entry name" value="ENDOLAPTASE"/>
</dbReference>
<dbReference type="Gene3D" id="1.10.8.60">
    <property type="match status" value="1"/>
</dbReference>
<dbReference type="PANTHER" id="PTHR23076:SF97">
    <property type="entry name" value="ATP-DEPENDENT ZINC METALLOPROTEASE YME1L1"/>
    <property type="match status" value="1"/>
</dbReference>
<organism evidence="3 4">
    <name type="scientific">Roseovarius mucosus</name>
    <dbReference type="NCBI Taxonomy" id="215743"/>
    <lineage>
        <taxon>Bacteria</taxon>
        <taxon>Pseudomonadati</taxon>
        <taxon>Pseudomonadota</taxon>
        <taxon>Alphaproteobacteria</taxon>
        <taxon>Rhodobacterales</taxon>
        <taxon>Roseobacteraceae</taxon>
        <taxon>Roseovarius</taxon>
    </lineage>
</organism>
<dbReference type="GO" id="GO:0005886">
    <property type="term" value="C:plasma membrane"/>
    <property type="evidence" value="ECO:0007669"/>
    <property type="project" value="TreeGrafter"/>
</dbReference>
<dbReference type="CDD" id="cd19481">
    <property type="entry name" value="RecA-like_protease"/>
    <property type="match status" value="1"/>
</dbReference>
<dbReference type="Gene3D" id="3.40.50.300">
    <property type="entry name" value="P-loop containing nucleotide triphosphate hydrolases"/>
    <property type="match status" value="1"/>
</dbReference>
<keyword evidence="3" id="KW-0645">Protease</keyword>
<dbReference type="GO" id="GO:0030163">
    <property type="term" value="P:protein catabolic process"/>
    <property type="evidence" value="ECO:0007669"/>
    <property type="project" value="TreeGrafter"/>
</dbReference>
<dbReference type="SUPFAM" id="SSF52540">
    <property type="entry name" value="P-loop containing nucleoside triphosphate hydrolases"/>
    <property type="match status" value="1"/>
</dbReference>
<name>A0A1V0RM99_9RHOB</name>
<evidence type="ECO:0000313" key="4">
    <source>
        <dbReference type="Proteomes" id="UP000192273"/>
    </source>
</evidence>
<dbReference type="Gene3D" id="1.20.58.760">
    <property type="entry name" value="Peptidase M41"/>
    <property type="match status" value="1"/>
</dbReference>
<dbReference type="Pfam" id="PF00004">
    <property type="entry name" value="AAA"/>
    <property type="match status" value="1"/>
</dbReference>
<dbReference type="Pfam" id="PF01434">
    <property type="entry name" value="Peptidase_M41"/>
    <property type="match status" value="1"/>
</dbReference>
<reference evidence="3 4" key="1">
    <citation type="submission" date="2017-03" db="EMBL/GenBank/DDBJ databases">
        <title>Genome Sequence of Roseovarius mucosus strain SMR3 Isolated from a culture of the Diatom Skeletonema marinoi.</title>
        <authorList>
            <person name="Topel M."/>
            <person name="Pinder M."/>
            <person name="Johansson O.N."/>
            <person name="Kourtchenko O."/>
            <person name="Godhe A."/>
            <person name="Clarke A.K."/>
        </authorList>
    </citation>
    <scope>NUCLEOTIDE SEQUENCE [LARGE SCALE GENOMIC DNA]</scope>
    <source>
        <strain evidence="3 4">SMR3</strain>
    </source>
</reference>
<accession>A0A1V0RM99</accession>
<keyword evidence="3" id="KW-0482">Metalloprotease</keyword>
<evidence type="ECO:0000259" key="2">
    <source>
        <dbReference type="SMART" id="SM00382"/>
    </source>
</evidence>
<dbReference type="SMART" id="SM00382">
    <property type="entry name" value="AAA"/>
    <property type="match status" value="1"/>
</dbReference>
<dbReference type="InterPro" id="IPR037219">
    <property type="entry name" value="Peptidase_M41-like"/>
</dbReference>
<dbReference type="RefSeq" id="WP_198385590.1">
    <property type="nucleotide sequence ID" value="NZ_CP020474.1"/>
</dbReference>
<dbReference type="GO" id="GO:0004176">
    <property type="term" value="F:ATP-dependent peptidase activity"/>
    <property type="evidence" value="ECO:0007669"/>
    <property type="project" value="InterPro"/>
</dbReference>
<feature type="region of interest" description="Disordered" evidence="1">
    <location>
        <begin position="691"/>
        <end position="711"/>
    </location>
</feature>
<dbReference type="AlphaFoldDB" id="A0A1V0RM99"/>
<keyword evidence="4" id="KW-1185">Reference proteome</keyword>
<dbReference type="GO" id="GO:0016887">
    <property type="term" value="F:ATP hydrolysis activity"/>
    <property type="evidence" value="ECO:0007669"/>
    <property type="project" value="InterPro"/>
</dbReference>
<dbReference type="InterPro" id="IPR000642">
    <property type="entry name" value="Peptidase_M41"/>
</dbReference>
<dbReference type="SUPFAM" id="SSF140990">
    <property type="entry name" value="FtsH protease domain-like"/>
    <property type="match status" value="1"/>
</dbReference>
<dbReference type="Proteomes" id="UP000192273">
    <property type="component" value="Chromosome"/>
</dbReference>
<dbReference type="GO" id="GO:0005524">
    <property type="term" value="F:ATP binding"/>
    <property type="evidence" value="ECO:0007669"/>
    <property type="project" value="InterPro"/>
</dbReference>
<dbReference type="InterPro" id="IPR003593">
    <property type="entry name" value="AAA+_ATPase"/>
</dbReference>
<dbReference type="GO" id="GO:0004222">
    <property type="term" value="F:metalloendopeptidase activity"/>
    <property type="evidence" value="ECO:0007669"/>
    <property type="project" value="InterPro"/>
</dbReference>
<dbReference type="PANTHER" id="PTHR23076">
    <property type="entry name" value="METALLOPROTEASE M41 FTSH"/>
    <property type="match status" value="1"/>
</dbReference>
<feature type="domain" description="AAA+ ATPase" evidence="2">
    <location>
        <begin position="301"/>
        <end position="440"/>
    </location>
</feature>
<protein>
    <submittedName>
        <fullName evidence="3">ATP-dependent zinc metalloprotease FtsH</fullName>
        <ecNumber evidence="3">3.4.24.-</ecNumber>
    </submittedName>
</protein>
<dbReference type="InterPro" id="IPR003959">
    <property type="entry name" value="ATPase_AAA_core"/>
</dbReference>
<dbReference type="EC" id="3.4.24.-" evidence="3"/>